<evidence type="ECO:0000313" key="3">
    <source>
        <dbReference type="Proteomes" id="UP001185922"/>
    </source>
</evidence>
<evidence type="ECO:0000256" key="1">
    <source>
        <dbReference type="SAM" id="MobiDB-lite"/>
    </source>
</evidence>
<reference evidence="2" key="1">
    <citation type="submission" date="2023-10" db="EMBL/GenBank/DDBJ databases">
        <title>Development of a sustainable strategy for remediation of hydrocarbon-contaminated territories based on the waste exchange concept.</title>
        <authorList>
            <person name="Krivoruchko A."/>
        </authorList>
    </citation>
    <scope>NUCLEOTIDE SEQUENCE</scope>
    <source>
        <strain evidence="2">IEGM 1279</strain>
    </source>
</reference>
<sequence>MRRPLDHPIADPTGAPSSPVPGESRPPRRPKDGALPRAIPQAPSGRQRTYQKQVDAIAQRLSDRDLAILESVAAHRFLTIEQIQALHFQGHASRATAARAARRAAARLRSLRVLGELDRRVGGITAGSSPLAHYVDVVGARILANRSGHTSSHRLPPDPSTRFLDHCLAIADARVAVQSAIDADPDVTITELAIEGAATRRYAGPGGAGQSLRPDMYLVTQTTEYEDAWFIEIDRGTESIPTLTKKCQQYVDYRASGREQERTGFFPLVIWSMTATTPERAARRQAALTEAIDRDPRLPSELFRIVAPGDLPALILRGGDL</sequence>
<comment type="caution">
    <text evidence="2">The sequence shown here is derived from an EMBL/GenBank/DDBJ whole genome shotgun (WGS) entry which is preliminary data.</text>
</comment>
<feature type="compositionally biased region" description="Basic and acidic residues" evidence="1">
    <location>
        <begin position="25"/>
        <end position="34"/>
    </location>
</feature>
<dbReference type="Proteomes" id="UP001185922">
    <property type="component" value="Unassembled WGS sequence"/>
</dbReference>
<organism evidence="2 3">
    <name type="scientific">Gordonia amicalis</name>
    <dbReference type="NCBI Taxonomy" id="89053"/>
    <lineage>
        <taxon>Bacteria</taxon>
        <taxon>Bacillati</taxon>
        <taxon>Actinomycetota</taxon>
        <taxon>Actinomycetes</taxon>
        <taxon>Mycobacteriales</taxon>
        <taxon>Gordoniaceae</taxon>
        <taxon>Gordonia</taxon>
    </lineage>
</organism>
<dbReference type="AlphaFoldDB" id="A0AAE4QZS0"/>
<accession>A0AAE4QZS0</accession>
<name>A0AAE4QZS0_9ACTN</name>
<dbReference type="Pfam" id="PF13814">
    <property type="entry name" value="Replic_Relax"/>
    <property type="match status" value="1"/>
</dbReference>
<evidence type="ECO:0000313" key="2">
    <source>
        <dbReference type="EMBL" id="MDV6310745.1"/>
    </source>
</evidence>
<protein>
    <submittedName>
        <fullName evidence="2">Replication-relaxation family protein</fullName>
    </submittedName>
</protein>
<feature type="region of interest" description="Disordered" evidence="1">
    <location>
        <begin position="1"/>
        <end position="50"/>
    </location>
</feature>
<proteinExistence type="predicted"/>
<dbReference type="EMBL" id="JAWLKH010000002">
    <property type="protein sequence ID" value="MDV6310745.1"/>
    <property type="molecule type" value="Genomic_DNA"/>
</dbReference>
<dbReference type="RefSeq" id="WP_317510205.1">
    <property type="nucleotide sequence ID" value="NZ_JAWLKH010000002.1"/>
</dbReference>
<gene>
    <name evidence="2" type="ORF">R3Q15_02320</name>
</gene>
<dbReference type="InterPro" id="IPR025855">
    <property type="entry name" value="Replic_Relax"/>
</dbReference>